<evidence type="ECO:0000256" key="2">
    <source>
        <dbReference type="ARBA" id="ARBA00007958"/>
    </source>
</evidence>
<dbReference type="AlphaFoldDB" id="A0ABD5UAT6"/>
<gene>
    <name evidence="5" type="ORF">ACFQHK_05380</name>
</gene>
<evidence type="ECO:0000313" key="6">
    <source>
        <dbReference type="Proteomes" id="UP001596406"/>
    </source>
</evidence>
<keyword evidence="3 5" id="KW-0378">Hydrolase</keyword>
<evidence type="ECO:0000256" key="1">
    <source>
        <dbReference type="ARBA" id="ARBA00001946"/>
    </source>
</evidence>
<dbReference type="Gene3D" id="3.40.50.1000">
    <property type="entry name" value="HAD superfamily/HAD-like"/>
    <property type="match status" value="1"/>
</dbReference>
<keyword evidence="6" id="KW-1185">Reference proteome</keyword>
<sequence length="237" mass="25724">MADYDGVFFDIGGVLLDLPSVRTGYVTFLERFAAEQGIDDTDRLVADWRDALGSYFSGREGTTYRTARPGYQRALDEAVGREVPEEEWFPLFAATTLESVQPADGAEEVVSTLAETGHYLGVISDIDTWEAERILGKFGVLRHVDHVTTSEEVGRTKPDPAMFETALGKAPDALAPTRSLYVGDRYDHDMRGGSRAGFVTVAHGGSAAERAATDPDDAVDHVVADLRGLLDLAGARR</sequence>
<dbReference type="InterPro" id="IPR036412">
    <property type="entry name" value="HAD-like_sf"/>
</dbReference>
<dbReference type="InterPro" id="IPR006439">
    <property type="entry name" value="HAD-SF_hydro_IA"/>
</dbReference>
<reference evidence="5 6" key="1">
    <citation type="journal article" date="2019" name="Int. J. Syst. Evol. Microbiol.">
        <title>The Global Catalogue of Microorganisms (GCM) 10K type strain sequencing project: providing services to taxonomists for standard genome sequencing and annotation.</title>
        <authorList>
            <consortium name="The Broad Institute Genomics Platform"/>
            <consortium name="The Broad Institute Genome Sequencing Center for Infectious Disease"/>
            <person name="Wu L."/>
            <person name="Ma J."/>
        </authorList>
    </citation>
    <scope>NUCLEOTIDE SEQUENCE [LARGE SCALE GENOMIC DNA]</scope>
    <source>
        <strain evidence="5 6">PSRA2</strain>
    </source>
</reference>
<dbReference type="EMBL" id="JBHSXM010000001">
    <property type="protein sequence ID" value="MFC6835938.1"/>
    <property type="molecule type" value="Genomic_DNA"/>
</dbReference>
<dbReference type="RefSeq" id="WP_304447632.1">
    <property type="nucleotide sequence ID" value="NZ_JARRAH010000001.1"/>
</dbReference>
<dbReference type="NCBIfam" id="TIGR01549">
    <property type="entry name" value="HAD-SF-IA-v1"/>
    <property type="match status" value="1"/>
</dbReference>
<name>A0ABD5UAT6_9EURY</name>
<dbReference type="SFLD" id="SFLDS00003">
    <property type="entry name" value="Haloacid_Dehalogenase"/>
    <property type="match status" value="1"/>
</dbReference>
<evidence type="ECO:0000256" key="4">
    <source>
        <dbReference type="ARBA" id="ARBA00022842"/>
    </source>
</evidence>
<dbReference type="Pfam" id="PF00702">
    <property type="entry name" value="Hydrolase"/>
    <property type="match status" value="1"/>
</dbReference>
<comment type="caution">
    <text evidence="5">The sequence shown here is derived from an EMBL/GenBank/DDBJ whole genome shotgun (WGS) entry which is preliminary data.</text>
</comment>
<dbReference type="Gene3D" id="1.10.150.240">
    <property type="entry name" value="Putative phosphatase, domain 2"/>
    <property type="match status" value="1"/>
</dbReference>
<dbReference type="GO" id="GO:0044281">
    <property type="term" value="P:small molecule metabolic process"/>
    <property type="evidence" value="ECO:0007669"/>
    <property type="project" value="UniProtKB-ARBA"/>
</dbReference>
<keyword evidence="4" id="KW-0460">Magnesium</keyword>
<dbReference type="Proteomes" id="UP001596406">
    <property type="component" value="Unassembled WGS sequence"/>
</dbReference>
<evidence type="ECO:0000256" key="3">
    <source>
        <dbReference type="ARBA" id="ARBA00022801"/>
    </source>
</evidence>
<dbReference type="InterPro" id="IPR051400">
    <property type="entry name" value="HAD-like_hydrolase"/>
</dbReference>
<proteinExistence type="inferred from homology"/>
<dbReference type="EC" id="3.1.3.-" evidence="5"/>
<dbReference type="InterPro" id="IPR023214">
    <property type="entry name" value="HAD_sf"/>
</dbReference>
<organism evidence="5 6">
    <name type="scientific">Halomarina ordinaria</name>
    <dbReference type="NCBI Taxonomy" id="3033939"/>
    <lineage>
        <taxon>Archaea</taxon>
        <taxon>Methanobacteriati</taxon>
        <taxon>Methanobacteriota</taxon>
        <taxon>Stenosarchaea group</taxon>
        <taxon>Halobacteria</taxon>
        <taxon>Halobacteriales</taxon>
        <taxon>Natronomonadaceae</taxon>
        <taxon>Halomarina</taxon>
    </lineage>
</organism>
<dbReference type="SUPFAM" id="SSF56784">
    <property type="entry name" value="HAD-like"/>
    <property type="match status" value="1"/>
</dbReference>
<accession>A0ABD5UAT6</accession>
<dbReference type="PANTHER" id="PTHR46470">
    <property type="entry name" value="N-ACYLNEURAMINATE-9-PHOSPHATASE"/>
    <property type="match status" value="1"/>
</dbReference>
<dbReference type="InterPro" id="IPR023198">
    <property type="entry name" value="PGP-like_dom2"/>
</dbReference>
<evidence type="ECO:0000313" key="5">
    <source>
        <dbReference type="EMBL" id="MFC6835938.1"/>
    </source>
</evidence>
<protein>
    <submittedName>
        <fullName evidence="5">HAD family hydrolase</fullName>
        <ecNumber evidence="5">3.1.3.-</ecNumber>
    </submittedName>
</protein>
<comment type="similarity">
    <text evidence="2">Belongs to the HAD-like hydrolase superfamily.</text>
</comment>
<comment type="cofactor">
    <cofactor evidence="1">
        <name>Mg(2+)</name>
        <dbReference type="ChEBI" id="CHEBI:18420"/>
    </cofactor>
</comment>
<dbReference type="SFLD" id="SFLDG01129">
    <property type="entry name" value="C1.5:_HAD__Beta-PGM__Phosphata"/>
    <property type="match status" value="1"/>
</dbReference>
<dbReference type="GO" id="GO:0016787">
    <property type="term" value="F:hydrolase activity"/>
    <property type="evidence" value="ECO:0007669"/>
    <property type="project" value="UniProtKB-KW"/>
</dbReference>